<evidence type="ECO:0000313" key="2">
    <source>
        <dbReference type="Proteomes" id="UP000599578"/>
    </source>
</evidence>
<gene>
    <name evidence="1" type="ORF">GCM10011348_45720</name>
</gene>
<comment type="caution">
    <text evidence="1">The sequence shown here is derived from an EMBL/GenBank/DDBJ whole genome shotgun (WGS) entry which is preliminary data.</text>
</comment>
<reference evidence="1 2" key="1">
    <citation type="journal article" date="2014" name="Int. J. Syst. Evol. Microbiol.">
        <title>Complete genome sequence of Corynebacterium casei LMG S-19264T (=DSM 44701T), isolated from a smear-ripened cheese.</title>
        <authorList>
            <consortium name="US DOE Joint Genome Institute (JGI-PGF)"/>
            <person name="Walter F."/>
            <person name="Albersmeier A."/>
            <person name="Kalinowski J."/>
            <person name="Ruckert C."/>
        </authorList>
    </citation>
    <scope>NUCLEOTIDE SEQUENCE [LARGE SCALE GENOMIC DNA]</scope>
    <source>
        <strain evidence="1 2">CGMCC 1.7286</strain>
    </source>
</reference>
<evidence type="ECO:0000313" key="1">
    <source>
        <dbReference type="EMBL" id="GGO88998.1"/>
    </source>
</evidence>
<protein>
    <submittedName>
        <fullName evidence="1">Uncharacterized protein</fullName>
    </submittedName>
</protein>
<organism evidence="1 2">
    <name type="scientific">Marinobacterium nitratireducens</name>
    <dbReference type="NCBI Taxonomy" id="518897"/>
    <lineage>
        <taxon>Bacteria</taxon>
        <taxon>Pseudomonadati</taxon>
        <taxon>Pseudomonadota</taxon>
        <taxon>Gammaproteobacteria</taxon>
        <taxon>Oceanospirillales</taxon>
        <taxon>Oceanospirillaceae</taxon>
        <taxon>Marinobacterium</taxon>
    </lineage>
</organism>
<dbReference type="RefSeq" id="WP_188862968.1">
    <property type="nucleotide sequence ID" value="NZ_BMLT01000021.1"/>
</dbReference>
<keyword evidence="2" id="KW-1185">Reference proteome</keyword>
<sequence>MAGTKWSALSAMLGANVTGGEIVCIGDTPTATYTVSTISAQASDNSINDSAAGLPVIPVGKTVRVSGFTDVQAELNADHTVVSSSASKLVVATSITADEAAGQSVTVEQIDASYKMTLDELASFVGAGGGADLDTANTWTKAQRGEVTTLTDGATITPDFSDSNNFTVTLGGNRTLANPSAGIVAGQSGFIEVKQDATGSRTLALGSYYKTAGGAGITLSTAANAIDTLEYRVRSATEIDIAINKGWA</sequence>
<dbReference type="EMBL" id="BMLT01000021">
    <property type="protein sequence ID" value="GGO88998.1"/>
    <property type="molecule type" value="Genomic_DNA"/>
</dbReference>
<dbReference type="Proteomes" id="UP000599578">
    <property type="component" value="Unassembled WGS sequence"/>
</dbReference>
<proteinExistence type="predicted"/>
<name>A0A917ZQT7_9GAMM</name>
<dbReference type="AlphaFoldDB" id="A0A917ZQT7"/>
<accession>A0A917ZQT7</accession>